<dbReference type="Pfam" id="PF08281">
    <property type="entry name" value="Sigma70_r4_2"/>
    <property type="match status" value="1"/>
</dbReference>
<proteinExistence type="inferred from homology"/>
<dbReference type="InterPro" id="IPR013249">
    <property type="entry name" value="RNA_pol_sigma70_r4_t2"/>
</dbReference>
<comment type="similarity">
    <text evidence="1">Belongs to the sigma-70 factor family. ECF subfamily.</text>
</comment>
<dbReference type="Proteomes" id="UP000199577">
    <property type="component" value="Unassembled WGS sequence"/>
</dbReference>
<dbReference type="NCBIfam" id="TIGR02937">
    <property type="entry name" value="sigma70-ECF"/>
    <property type="match status" value="1"/>
</dbReference>
<evidence type="ECO:0000313" key="7">
    <source>
        <dbReference type="EMBL" id="SFC43857.1"/>
    </source>
</evidence>
<dbReference type="Gene3D" id="1.10.1740.10">
    <property type="match status" value="1"/>
</dbReference>
<feature type="domain" description="RNA polymerase sigma-70 region 2" evidence="5">
    <location>
        <begin position="19"/>
        <end position="84"/>
    </location>
</feature>
<dbReference type="InterPro" id="IPR039425">
    <property type="entry name" value="RNA_pol_sigma-70-like"/>
</dbReference>
<dbReference type="InterPro" id="IPR014284">
    <property type="entry name" value="RNA_pol_sigma-70_dom"/>
</dbReference>
<dbReference type="RefSeq" id="WP_090973873.1">
    <property type="nucleotide sequence ID" value="NZ_FOLL01000011.1"/>
</dbReference>
<evidence type="ECO:0000259" key="5">
    <source>
        <dbReference type="Pfam" id="PF04542"/>
    </source>
</evidence>
<dbReference type="InterPro" id="IPR036388">
    <property type="entry name" value="WH-like_DNA-bd_sf"/>
</dbReference>
<sequence>MFEDSLIPSEVTKSAKDLFLLYYGKLCVFAKHLLGDGEQAEDVVQDVFVKLCEQPEMFPDKQVEAKRYLYVAVRNECYKVLRHEKVVSEYHYRNDIKESTEPEIINNIIHAEVMGELNKAIEALPQGCALILKKGIFDGMSNQMIANELNLSINTVKSQKQRAISLLKARLSPDMQPFLVVFLIYMID</sequence>
<reference evidence="7 8" key="1">
    <citation type="submission" date="2016-10" db="EMBL/GenBank/DDBJ databases">
        <authorList>
            <person name="de Groot N.N."/>
        </authorList>
    </citation>
    <scope>NUCLEOTIDE SEQUENCE [LARGE SCALE GENOMIC DNA]</scope>
    <source>
        <strain evidence="7 8">DSM 22900</strain>
    </source>
</reference>
<evidence type="ECO:0000313" key="8">
    <source>
        <dbReference type="Proteomes" id="UP000199577"/>
    </source>
</evidence>
<keyword evidence="2" id="KW-0805">Transcription regulation</keyword>
<dbReference type="AlphaFoldDB" id="A0A1I1J5L8"/>
<organism evidence="7 8">
    <name type="scientific">Parapedobacter composti</name>
    <dbReference type="NCBI Taxonomy" id="623281"/>
    <lineage>
        <taxon>Bacteria</taxon>
        <taxon>Pseudomonadati</taxon>
        <taxon>Bacteroidota</taxon>
        <taxon>Sphingobacteriia</taxon>
        <taxon>Sphingobacteriales</taxon>
        <taxon>Sphingobacteriaceae</taxon>
        <taxon>Parapedobacter</taxon>
    </lineage>
</organism>
<evidence type="ECO:0000256" key="4">
    <source>
        <dbReference type="ARBA" id="ARBA00023163"/>
    </source>
</evidence>
<dbReference type="GO" id="GO:0016987">
    <property type="term" value="F:sigma factor activity"/>
    <property type="evidence" value="ECO:0007669"/>
    <property type="project" value="UniProtKB-KW"/>
</dbReference>
<dbReference type="Gene3D" id="1.10.10.10">
    <property type="entry name" value="Winged helix-like DNA-binding domain superfamily/Winged helix DNA-binding domain"/>
    <property type="match status" value="1"/>
</dbReference>
<dbReference type="GO" id="GO:0003677">
    <property type="term" value="F:DNA binding"/>
    <property type="evidence" value="ECO:0007669"/>
    <property type="project" value="InterPro"/>
</dbReference>
<dbReference type="PANTHER" id="PTHR43133">
    <property type="entry name" value="RNA POLYMERASE ECF-TYPE SIGMA FACTO"/>
    <property type="match status" value="1"/>
</dbReference>
<keyword evidence="3" id="KW-0731">Sigma factor</keyword>
<dbReference type="InterPro" id="IPR007627">
    <property type="entry name" value="RNA_pol_sigma70_r2"/>
</dbReference>
<dbReference type="NCBIfam" id="TIGR02985">
    <property type="entry name" value="Sig70_bacteroi1"/>
    <property type="match status" value="1"/>
</dbReference>
<dbReference type="EMBL" id="FOLL01000011">
    <property type="protein sequence ID" value="SFC43857.1"/>
    <property type="molecule type" value="Genomic_DNA"/>
</dbReference>
<dbReference type="OrthoDB" id="656273at2"/>
<dbReference type="Pfam" id="PF04542">
    <property type="entry name" value="Sigma70_r2"/>
    <property type="match status" value="1"/>
</dbReference>
<dbReference type="InterPro" id="IPR013325">
    <property type="entry name" value="RNA_pol_sigma_r2"/>
</dbReference>
<feature type="domain" description="RNA polymerase sigma factor 70 region 4 type 2" evidence="6">
    <location>
        <begin position="116"/>
        <end position="164"/>
    </location>
</feature>
<dbReference type="SUPFAM" id="SSF88946">
    <property type="entry name" value="Sigma2 domain of RNA polymerase sigma factors"/>
    <property type="match status" value="1"/>
</dbReference>
<dbReference type="PANTHER" id="PTHR43133:SF46">
    <property type="entry name" value="RNA POLYMERASE SIGMA-70 FACTOR ECF SUBFAMILY"/>
    <property type="match status" value="1"/>
</dbReference>
<keyword evidence="4" id="KW-0804">Transcription</keyword>
<evidence type="ECO:0000256" key="2">
    <source>
        <dbReference type="ARBA" id="ARBA00023015"/>
    </source>
</evidence>
<dbReference type="GO" id="GO:0006352">
    <property type="term" value="P:DNA-templated transcription initiation"/>
    <property type="evidence" value="ECO:0007669"/>
    <property type="project" value="InterPro"/>
</dbReference>
<evidence type="ECO:0000256" key="1">
    <source>
        <dbReference type="ARBA" id="ARBA00010641"/>
    </source>
</evidence>
<dbReference type="SUPFAM" id="SSF88659">
    <property type="entry name" value="Sigma3 and sigma4 domains of RNA polymerase sigma factors"/>
    <property type="match status" value="1"/>
</dbReference>
<dbReference type="STRING" id="623281.SAMN05421747_11131"/>
<evidence type="ECO:0000256" key="3">
    <source>
        <dbReference type="ARBA" id="ARBA00023082"/>
    </source>
</evidence>
<name>A0A1I1J5L8_9SPHI</name>
<evidence type="ECO:0000259" key="6">
    <source>
        <dbReference type="Pfam" id="PF08281"/>
    </source>
</evidence>
<dbReference type="InterPro" id="IPR014327">
    <property type="entry name" value="RNA_pol_sigma70_bacteroid"/>
</dbReference>
<keyword evidence="8" id="KW-1185">Reference proteome</keyword>
<accession>A0A1I1J5L8</accession>
<dbReference type="InterPro" id="IPR013324">
    <property type="entry name" value="RNA_pol_sigma_r3/r4-like"/>
</dbReference>
<gene>
    <name evidence="7" type="ORF">SAMN05421747_11131</name>
</gene>
<protein>
    <submittedName>
        <fullName evidence="7">RNA polymerase sigma-70 factor, ECF subfamily</fullName>
    </submittedName>
</protein>